<sequence>MVRHRTHSIEFTRQVVQKYLAGETLHGLGKRHELLRNLIRIWIQKFEAGAFDDEVTAADTIQTYEARIAALERLVGKRALEIEFLKGALKHGPQPRNATTSVITGPGASMSRKDVV</sequence>
<evidence type="ECO:0000313" key="2">
    <source>
        <dbReference type="EMBL" id="APH74179.1"/>
    </source>
</evidence>
<dbReference type="KEGG" id="meso:BSQ44_24505"/>
<organism evidence="2 3">
    <name type="scientific">Aquibium oceanicum</name>
    <dbReference type="NCBI Taxonomy" id="1670800"/>
    <lineage>
        <taxon>Bacteria</taxon>
        <taxon>Pseudomonadati</taxon>
        <taxon>Pseudomonadota</taxon>
        <taxon>Alphaproteobacteria</taxon>
        <taxon>Hyphomicrobiales</taxon>
        <taxon>Phyllobacteriaceae</taxon>
        <taxon>Aquibium</taxon>
    </lineage>
</organism>
<dbReference type="EMBL" id="CP018171">
    <property type="protein sequence ID" value="APH74179.1"/>
    <property type="molecule type" value="Genomic_DNA"/>
</dbReference>
<keyword evidence="3" id="KW-1185">Reference proteome</keyword>
<gene>
    <name evidence="2" type="ORF">BSQ44_24505</name>
</gene>
<name>A0A1L3SXN1_9HYPH</name>
<evidence type="ECO:0000256" key="1">
    <source>
        <dbReference type="SAM" id="MobiDB-lite"/>
    </source>
</evidence>
<dbReference type="AlphaFoldDB" id="A0A1L3SXN1"/>
<feature type="region of interest" description="Disordered" evidence="1">
    <location>
        <begin position="91"/>
        <end position="116"/>
    </location>
</feature>
<protein>
    <submittedName>
        <fullName evidence="2">Transposase</fullName>
    </submittedName>
</protein>
<dbReference type="Proteomes" id="UP000182840">
    <property type="component" value="Chromosome"/>
</dbReference>
<evidence type="ECO:0000313" key="3">
    <source>
        <dbReference type="Proteomes" id="UP000182840"/>
    </source>
</evidence>
<dbReference type="SUPFAM" id="SSF46689">
    <property type="entry name" value="Homeodomain-like"/>
    <property type="match status" value="1"/>
</dbReference>
<reference evidence="3" key="1">
    <citation type="submission" date="2016-11" db="EMBL/GenBank/DDBJ databases">
        <title>Mesorhizobium oceanicum sp. nov., isolated from deep seawater in South China Sea.</title>
        <authorList>
            <person name="Fu G.-Y."/>
        </authorList>
    </citation>
    <scope>NUCLEOTIDE SEQUENCE [LARGE SCALE GENOMIC DNA]</scope>
    <source>
        <strain evidence="3">B7</strain>
    </source>
</reference>
<proteinExistence type="predicted"/>
<accession>A0A1L3SXN1</accession>
<dbReference type="RefSeq" id="WP_072607637.1">
    <property type="nucleotide sequence ID" value="NZ_CP018171.1"/>
</dbReference>
<dbReference type="InterPro" id="IPR009057">
    <property type="entry name" value="Homeodomain-like_sf"/>
</dbReference>